<dbReference type="GO" id="GO:0015254">
    <property type="term" value="F:glycerol channel activity"/>
    <property type="evidence" value="ECO:0007669"/>
    <property type="project" value="TreeGrafter"/>
</dbReference>
<dbReference type="PANTHER" id="PTHR43829">
    <property type="entry name" value="AQUAPORIN OR AQUAGLYCEROPORIN RELATED"/>
    <property type="match status" value="1"/>
</dbReference>
<evidence type="ECO:0000256" key="3">
    <source>
        <dbReference type="ARBA" id="ARBA00022448"/>
    </source>
</evidence>
<feature type="transmembrane region" description="Helical" evidence="9">
    <location>
        <begin position="266"/>
        <end position="288"/>
    </location>
</feature>
<evidence type="ECO:0000256" key="7">
    <source>
        <dbReference type="ARBA" id="ARBA00045280"/>
    </source>
</evidence>
<feature type="transmembrane region" description="Helical" evidence="9">
    <location>
        <begin position="111"/>
        <end position="132"/>
    </location>
</feature>
<comment type="similarity">
    <text evidence="2 8">Belongs to the MIP/aquaporin (TC 1.A.8) family.</text>
</comment>
<comment type="function">
    <text evidence="7">Aquaglyceroporin that may modulate the water content and osmolytes during anhydrobiosis.</text>
</comment>
<accession>A0A0H5S8L2</accession>
<dbReference type="InterPro" id="IPR050363">
    <property type="entry name" value="MIP/Aquaporin"/>
</dbReference>
<keyword evidence="6 9" id="KW-0472">Membrane</keyword>
<dbReference type="CDD" id="cd00333">
    <property type="entry name" value="MIP"/>
    <property type="match status" value="1"/>
</dbReference>
<dbReference type="PRINTS" id="PR00783">
    <property type="entry name" value="MINTRINSICP"/>
</dbReference>
<organism evidence="10">
    <name type="scientific">Brugia malayi</name>
    <name type="common">Filarial nematode worm</name>
    <dbReference type="NCBI Taxonomy" id="6279"/>
    <lineage>
        <taxon>Eukaryota</taxon>
        <taxon>Metazoa</taxon>
        <taxon>Ecdysozoa</taxon>
        <taxon>Nematoda</taxon>
        <taxon>Chromadorea</taxon>
        <taxon>Rhabditida</taxon>
        <taxon>Spirurina</taxon>
        <taxon>Spiruromorpha</taxon>
        <taxon>Filarioidea</taxon>
        <taxon>Onchocercidae</taxon>
        <taxon>Brugia</taxon>
    </lineage>
</organism>
<evidence type="ECO:0000313" key="10">
    <source>
        <dbReference type="EMBL" id="CRZ24931.1"/>
    </source>
</evidence>
<dbReference type="PANTHER" id="PTHR43829:SF5">
    <property type="entry name" value="AQUAPORIN-9"/>
    <property type="match status" value="1"/>
</dbReference>
<comment type="subcellular location">
    <subcellularLocation>
        <location evidence="1">Membrane</location>
        <topology evidence="1">Multi-pass membrane protein</topology>
    </subcellularLocation>
</comment>
<dbReference type="InterPro" id="IPR023271">
    <property type="entry name" value="Aquaporin-like"/>
</dbReference>
<dbReference type="InterPro" id="IPR000425">
    <property type="entry name" value="MIP"/>
</dbReference>
<evidence type="ECO:0000256" key="5">
    <source>
        <dbReference type="ARBA" id="ARBA00022989"/>
    </source>
</evidence>
<dbReference type="OMA" id="EWIGVNI"/>
<feature type="transmembrane region" description="Helical" evidence="9">
    <location>
        <begin position="81"/>
        <end position="99"/>
    </location>
</feature>
<dbReference type="Pfam" id="PF00230">
    <property type="entry name" value="MIP"/>
    <property type="match status" value="1"/>
</dbReference>
<gene>
    <name evidence="11" type="primary">bma-aqp-2</name>
    <name evidence="10" type="synonym">Bma-aqp-1</name>
    <name evidence="11" type="synonym">bma-aqp-1</name>
    <name evidence="11" type="ORF">Bm3739</name>
    <name evidence="10" type="ORF">BM_Bm3739</name>
</gene>
<feature type="transmembrane region" description="Helical" evidence="9">
    <location>
        <begin position="186"/>
        <end position="204"/>
    </location>
</feature>
<dbReference type="SUPFAM" id="SSF81338">
    <property type="entry name" value="Aquaporin-like"/>
    <property type="match status" value="1"/>
</dbReference>
<evidence type="ECO:0000256" key="2">
    <source>
        <dbReference type="ARBA" id="ARBA00006175"/>
    </source>
</evidence>
<evidence type="ECO:0000256" key="1">
    <source>
        <dbReference type="ARBA" id="ARBA00004141"/>
    </source>
</evidence>
<dbReference type="EMBL" id="LN856992">
    <property type="protein sequence ID" value="CRZ24931.1"/>
    <property type="molecule type" value="Genomic_DNA"/>
</dbReference>
<evidence type="ECO:0000313" key="11">
    <source>
        <dbReference type="WormBase" id="Bm3739"/>
    </source>
</evidence>
<dbReference type="Gene3D" id="1.20.1080.10">
    <property type="entry name" value="Glycerol uptake facilitator protein"/>
    <property type="match status" value="1"/>
</dbReference>
<keyword evidence="3 8" id="KW-0813">Transport</keyword>
<evidence type="ECO:0000256" key="6">
    <source>
        <dbReference type="ARBA" id="ARBA00023136"/>
    </source>
</evidence>
<dbReference type="GO" id="GO:0015250">
    <property type="term" value="F:water channel activity"/>
    <property type="evidence" value="ECO:0007669"/>
    <property type="project" value="EnsemblMetazoa"/>
</dbReference>
<proteinExistence type="inferred from homology"/>
<feature type="transmembrane region" description="Helical" evidence="9">
    <location>
        <begin position="216"/>
        <end position="238"/>
    </location>
</feature>
<keyword evidence="5 9" id="KW-1133">Transmembrane helix</keyword>
<dbReference type="AlphaFoldDB" id="A0A0H5S8L2"/>
<keyword evidence="4 8" id="KW-0812">Transmembrane</keyword>
<sequence length="308" mass="33847">MSYKSMYINNQLKVMSASNTTRNNEWFKLPNLPEMIRSVIQIKSKLLRNALAEAVGTFILLFIGTSIIAQLHLPHGTINTWVQINVGWGFAITISVTSVSHISGGHLNPAISVLFFSMGMLDIISLPIYIIAQHIGAFFGAAATYVIYRDAINNYDGGIRAVSGPNGTAGIFATYPQPYMSPLSTYLDQIVGTGLLAFCVLVIIDQRNKIPSAAHPLLFGISLLVIGCGFGVNCGYPLNPARDFAPRIFSYFIYGKEVFTHPWRCWFLVPIIAPTLGALIGGWFYIILLGSHIPDQESLQEGSQTKER</sequence>
<feature type="transmembrane region" description="Helical" evidence="9">
    <location>
        <begin position="50"/>
        <end position="69"/>
    </location>
</feature>
<reference evidence="10" key="2">
    <citation type="submission" date="2012-12" db="EMBL/GenBank/DDBJ databases">
        <authorList>
            <person name="Gao Y.W."/>
            <person name="Fan S.T."/>
            <person name="Sun H.T."/>
            <person name="Wang Z."/>
            <person name="Gao X.L."/>
            <person name="Li Y.G."/>
            <person name="Wang T.C."/>
            <person name="Zhang K."/>
            <person name="Xu W.W."/>
            <person name="Yu Z.J."/>
            <person name="Xia X.Z."/>
        </authorList>
    </citation>
    <scope>NUCLEOTIDE SEQUENCE</scope>
    <source>
        <strain evidence="10">FR3</strain>
    </source>
</reference>
<evidence type="ECO:0000256" key="8">
    <source>
        <dbReference type="RuleBase" id="RU000477"/>
    </source>
</evidence>
<name>A0A0H5S8L2_BRUMA</name>
<protein>
    <submittedName>
        <fullName evidence="10">BMA-AQP-1</fullName>
    </submittedName>
</protein>
<dbReference type="WormBase" id="Bm3739">
    <property type="protein sequence ID" value="BM01890"/>
    <property type="gene ID" value="WBGene00224000"/>
    <property type="gene designation" value="Bma-aqp-2"/>
</dbReference>
<dbReference type="GO" id="GO:0016323">
    <property type="term" value="C:basolateral plasma membrane"/>
    <property type="evidence" value="ECO:0007669"/>
    <property type="project" value="TreeGrafter"/>
</dbReference>
<dbReference type="PRINTS" id="PR02019">
    <property type="entry name" value="AQUAPORIN7"/>
</dbReference>
<evidence type="ECO:0000256" key="9">
    <source>
        <dbReference type="SAM" id="Phobius"/>
    </source>
</evidence>
<evidence type="ECO:0000256" key="4">
    <source>
        <dbReference type="ARBA" id="ARBA00022692"/>
    </source>
</evidence>
<reference evidence="10" key="1">
    <citation type="journal article" date="2007" name="Science">
        <title>Draft genome of the filarial nematode parasite Brugia malayi.</title>
        <authorList>
            <person name="Ghedin E."/>
            <person name="Wang S."/>
            <person name="Spiro D."/>
            <person name="Caler E."/>
            <person name="Zhao Q."/>
            <person name="Crabtree J."/>
            <person name="Allen J.E."/>
            <person name="Delcher A.L."/>
            <person name="Guiliano D.B."/>
            <person name="Miranda-Saavedra D."/>
            <person name="Angiuoli S.V."/>
            <person name="Creasy T."/>
            <person name="Amedeo P."/>
            <person name="Haas B."/>
            <person name="El-Sayed N.M."/>
            <person name="Wortman J.R."/>
            <person name="Feldblyum T."/>
            <person name="Tallon L."/>
            <person name="Schatz M."/>
            <person name="Shumway M."/>
            <person name="Koo H."/>
            <person name="Salzberg S.L."/>
            <person name="Schobel S."/>
            <person name="Pertea M."/>
            <person name="Pop M."/>
            <person name="White O."/>
            <person name="Barton G.J."/>
            <person name="Carlow C.K."/>
            <person name="Crawford M.J."/>
            <person name="Daub J."/>
            <person name="Dimmic M.W."/>
            <person name="Estes C.F."/>
            <person name="Foster J.M."/>
            <person name="Ganatra M."/>
            <person name="Gregory W.F."/>
            <person name="Johnson N.M."/>
            <person name="Jin J."/>
            <person name="Komuniecki R."/>
            <person name="Korf I."/>
            <person name="Kumar S."/>
            <person name="Laney S."/>
            <person name="Li B.W."/>
            <person name="Li W."/>
            <person name="Lindblom T.H."/>
            <person name="Lustigman S."/>
            <person name="Ma D."/>
            <person name="Maina C.V."/>
            <person name="Martin D.M."/>
            <person name="McCarter J.P."/>
            <person name="McReynolds L."/>
            <person name="Mitreva M."/>
            <person name="Nutman T.B."/>
            <person name="Parkinson J."/>
            <person name="Peregrin-Alvarez J.M."/>
            <person name="Poole C."/>
            <person name="Ren Q."/>
            <person name="Saunders L."/>
            <person name="Sluder A.E."/>
            <person name="Smith K."/>
            <person name="Stanke M."/>
            <person name="Unnasch T.R."/>
            <person name="Ware J."/>
            <person name="Wei A.D."/>
            <person name="Weil G."/>
            <person name="Williams D.J."/>
            <person name="Zhang Y."/>
            <person name="Williams S.A."/>
            <person name="Fraser-Liggett C."/>
            <person name="Slatko B."/>
            <person name="Blaxter M.L."/>
            <person name="Scott A.L."/>
        </authorList>
    </citation>
    <scope>NUCLEOTIDE SEQUENCE</scope>
    <source>
        <strain evidence="10">FR3</strain>
    </source>
</reference>